<comment type="caution">
    <text evidence="4">The sequence shown here is derived from an EMBL/GenBank/DDBJ whole genome shotgun (WGS) entry which is preliminary data.</text>
</comment>
<dbReference type="OrthoDB" id="9794721at2"/>
<keyword evidence="4" id="KW-0808">Transferase</keyword>
<reference evidence="4 5" key="1">
    <citation type="journal article" date="2013" name="Int. J. Syst. Evol. Microbiol.">
        <title>Hoeflea suaedae sp. nov., an endophytic bacterium isolated from the root of the halophyte Suaeda maritima.</title>
        <authorList>
            <person name="Chung E.J."/>
            <person name="Park J.A."/>
            <person name="Pramanik P."/>
            <person name="Bibi F."/>
            <person name="Jeon C.O."/>
            <person name="Chung Y.R."/>
        </authorList>
    </citation>
    <scope>NUCLEOTIDE SEQUENCE [LARGE SCALE GENOMIC DNA]</scope>
    <source>
        <strain evidence="4 5">YC6898</strain>
    </source>
</reference>
<dbReference type="Gene3D" id="1.20.1050.10">
    <property type="match status" value="1"/>
</dbReference>
<evidence type="ECO:0000259" key="2">
    <source>
        <dbReference type="PROSITE" id="PS50404"/>
    </source>
</evidence>
<dbReference type="Proteomes" id="UP000295131">
    <property type="component" value="Unassembled WGS sequence"/>
</dbReference>
<feature type="domain" description="GST C-terminal" evidence="3">
    <location>
        <begin position="88"/>
        <end position="222"/>
    </location>
</feature>
<dbReference type="InterPro" id="IPR004045">
    <property type="entry name" value="Glutathione_S-Trfase_N"/>
</dbReference>
<dbReference type="PANTHER" id="PTHR43969:SF9">
    <property type="entry name" value="GLUTATHIONE S TRANSFERASE D10, ISOFORM A-RELATED"/>
    <property type="match status" value="1"/>
</dbReference>
<dbReference type="SUPFAM" id="SSF47616">
    <property type="entry name" value="GST C-terminal domain-like"/>
    <property type="match status" value="1"/>
</dbReference>
<organism evidence="4 5">
    <name type="scientific">Pseudohoeflea suaedae</name>
    <dbReference type="NCBI Taxonomy" id="877384"/>
    <lineage>
        <taxon>Bacteria</taxon>
        <taxon>Pseudomonadati</taxon>
        <taxon>Pseudomonadota</taxon>
        <taxon>Alphaproteobacteria</taxon>
        <taxon>Hyphomicrobiales</taxon>
        <taxon>Rhizobiaceae</taxon>
        <taxon>Pseudohoeflea</taxon>
    </lineage>
</organism>
<evidence type="ECO:0000256" key="1">
    <source>
        <dbReference type="ARBA" id="ARBA00011738"/>
    </source>
</evidence>
<dbReference type="PROSITE" id="PS50404">
    <property type="entry name" value="GST_NTER"/>
    <property type="match status" value="1"/>
</dbReference>
<dbReference type="InterPro" id="IPR036249">
    <property type="entry name" value="Thioredoxin-like_sf"/>
</dbReference>
<dbReference type="EMBL" id="SMSI01000001">
    <property type="protein sequence ID" value="TDH37884.1"/>
    <property type="molecule type" value="Genomic_DNA"/>
</dbReference>
<dbReference type="Pfam" id="PF13417">
    <property type="entry name" value="GST_N_3"/>
    <property type="match status" value="1"/>
</dbReference>
<dbReference type="GO" id="GO:0006749">
    <property type="term" value="P:glutathione metabolic process"/>
    <property type="evidence" value="ECO:0007669"/>
    <property type="project" value="TreeGrafter"/>
</dbReference>
<protein>
    <submittedName>
        <fullName evidence="4">Glutathione S-transferase family protein</fullName>
    </submittedName>
</protein>
<dbReference type="InterPro" id="IPR036282">
    <property type="entry name" value="Glutathione-S-Trfase_C_sf"/>
</dbReference>
<dbReference type="RefSeq" id="WP_133282721.1">
    <property type="nucleotide sequence ID" value="NZ_SMSI01000001.1"/>
</dbReference>
<dbReference type="InterPro" id="IPR004046">
    <property type="entry name" value="GST_C"/>
</dbReference>
<feature type="domain" description="GST N-terminal" evidence="2">
    <location>
        <begin position="1"/>
        <end position="79"/>
    </location>
</feature>
<evidence type="ECO:0000313" key="5">
    <source>
        <dbReference type="Proteomes" id="UP000295131"/>
    </source>
</evidence>
<sequence length="230" mass="26366">MPVLYHHPVSAGSRFIRLAIGEIGYDCEMLEELYWERRPDFLRLNPAGLPPVLVTENTYAICGPTVIAEYLDETHGVLKRDKRLMPEQPYARAESRRLVSWFLDKMDHDVTTPLVRERMLKPQMPITMGGGSPDSKILRAARANIRQHMKYLSWLAGTRPWLAGDKFTYADLAAASAVSVLDYLGEIEWANYPHAKEWYQRIKSRPAFRPLLADRVRALAPVAHYADLDF</sequence>
<dbReference type="PROSITE" id="PS50405">
    <property type="entry name" value="GST_CTER"/>
    <property type="match status" value="1"/>
</dbReference>
<dbReference type="AlphaFoldDB" id="A0A4R5PLQ3"/>
<dbReference type="Pfam" id="PF00043">
    <property type="entry name" value="GST_C"/>
    <property type="match status" value="1"/>
</dbReference>
<keyword evidence="5" id="KW-1185">Reference proteome</keyword>
<dbReference type="PANTHER" id="PTHR43969">
    <property type="entry name" value="GLUTATHIONE S TRANSFERASE D10, ISOFORM A-RELATED"/>
    <property type="match status" value="1"/>
</dbReference>
<dbReference type="SFLD" id="SFLDS00019">
    <property type="entry name" value="Glutathione_Transferase_(cytos"/>
    <property type="match status" value="1"/>
</dbReference>
<dbReference type="Gene3D" id="3.40.30.10">
    <property type="entry name" value="Glutaredoxin"/>
    <property type="match status" value="1"/>
</dbReference>
<gene>
    <name evidence="4" type="ORF">E2A64_01725</name>
</gene>
<name>A0A4R5PLQ3_9HYPH</name>
<comment type="subunit">
    <text evidence="1">Homodimer.</text>
</comment>
<dbReference type="CDD" id="cd00570">
    <property type="entry name" value="GST_N_family"/>
    <property type="match status" value="1"/>
</dbReference>
<accession>A0A4R5PLQ3</accession>
<dbReference type="InterPro" id="IPR040079">
    <property type="entry name" value="Glutathione_S-Trfase"/>
</dbReference>
<dbReference type="GO" id="GO:0004364">
    <property type="term" value="F:glutathione transferase activity"/>
    <property type="evidence" value="ECO:0007669"/>
    <property type="project" value="TreeGrafter"/>
</dbReference>
<evidence type="ECO:0000259" key="3">
    <source>
        <dbReference type="PROSITE" id="PS50405"/>
    </source>
</evidence>
<dbReference type="SUPFAM" id="SSF52833">
    <property type="entry name" value="Thioredoxin-like"/>
    <property type="match status" value="1"/>
</dbReference>
<dbReference type="CDD" id="cd00299">
    <property type="entry name" value="GST_C_family"/>
    <property type="match status" value="1"/>
</dbReference>
<evidence type="ECO:0000313" key="4">
    <source>
        <dbReference type="EMBL" id="TDH37884.1"/>
    </source>
</evidence>
<proteinExistence type="predicted"/>
<dbReference type="InterPro" id="IPR010987">
    <property type="entry name" value="Glutathione-S-Trfase_C-like"/>
</dbReference>
<dbReference type="SFLD" id="SFLDG00358">
    <property type="entry name" value="Main_(cytGST)"/>
    <property type="match status" value="1"/>
</dbReference>